<dbReference type="GeneID" id="93616629"/>
<evidence type="ECO:0000313" key="1">
    <source>
        <dbReference type="EMBL" id="EIE84953.1"/>
    </source>
</evidence>
<dbReference type="EMBL" id="CH476738">
    <property type="protein sequence ID" value="EIE84953.1"/>
    <property type="molecule type" value="Genomic_DNA"/>
</dbReference>
<proteinExistence type="predicted"/>
<gene>
    <name evidence="1" type="ORF">RO3G_09663</name>
</gene>
<name>I1C923_RHIO9</name>
<protein>
    <submittedName>
        <fullName evidence="1">Uncharacterized protein</fullName>
    </submittedName>
</protein>
<accession>I1C923</accession>
<organism evidence="1 2">
    <name type="scientific">Rhizopus delemar (strain RA 99-880 / ATCC MYA-4621 / FGSC 9543 / NRRL 43880)</name>
    <name type="common">Mucormycosis agent</name>
    <name type="synonym">Rhizopus arrhizus var. delemar</name>
    <dbReference type="NCBI Taxonomy" id="246409"/>
    <lineage>
        <taxon>Eukaryota</taxon>
        <taxon>Fungi</taxon>
        <taxon>Fungi incertae sedis</taxon>
        <taxon>Mucoromycota</taxon>
        <taxon>Mucoromycotina</taxon>
        <taxon>Mucoromycetes</taxon>
        <taxon>Mucorales</taxon>
        <taxon>Mucorineae</taxon>
        <taxon>Rhizopodaceae</taxon>
        <taxon>Rhizopus</taxon>
    </lineage>
</organism>
<reference evidence="1 2" key="1">
    <citation type="journal article" date="2009" name="PLoS Genet.">
        <title>Genomic analysis of the basal lineage fungus Rhizopus oryzae reveals a whole-genome duplication.</title>
        <authorList>
            <person name="Ma L.-J."/>
            <person name="Ibrahim A.S."/>
            <person name="Skory C."/>
            <person name="Grabherr M.G."/>
            <person name="Burger G."/>
            <person name="Butler M."/>
            <person name="Elias M."/>
            <person name="Idnurm A."/>
            <person name="Lang B.F."/>
            <person name="Sone T."/>
            <person name="Abe A."/>
            <person name="Calvo S.E."/>
            <person name="Corrochano L.M."/>
            <person name="Engels R."/>
            <person name="Fu J."/>
            <person name="Hansberg W."/>
            <person name="Kim J.-M."/>
            <person name="Kodira C.D."/>
            <person name="Koehrsen M.J."/>
            <person name="Liu B."/>
            <person name="Miranda-Saavedra D."/>
            <person name="O'Leary S."/>
            <person name="Ortiz-Castellanos L."/>
            <person name="Poulter R."/>
            <person name="Rodriguez-Romero J."/>
            <person name="Ruiz-Herrera J."/>
            <person name="Shen Y.-Q."/>
            <person name="Zeng Q."/>
            <person name="Galagan J."/>
            <person name="Birren B.W."/>
            <person name="Cuomo C.A."/>
            <person name="Wickes B.L."/>
        </authorList>
    </citation>
    <scope>NUCLEOTIDE SEQUENCE [LARGE SCALE GENOMIC DNA]</scope>
    <source>
        <strain evidence="2">RA 99-880 / ATCC MYA-4621 / FGSC 9543 / NRRL 43880</strain>
    </source>
</reference>
<sequence length="50" mass="5389">MSNTASNALTCHSEKGLHELLPFYSSGNCLCLICGSHVHQTKNCPVSARQ</sequence>
<dbReference type="AlphaFoldDB" id="I1C923"/>
<dbReference type="RefSeq" id="XP_067520349.1">
    <property type="nucleotide sequence ID" value="XM_067664248.1"/>
</dbReference>
<dbReference type="Proteomes" id="UP000009138">
    <property type="component" value="Unassembled WGS sequence"/>
</dbReference>
<dbReference type="VEuPathDB" id="FungiDB:RO3G_09663"/>
<dbReference type="InParanoid" id="I1C923"/>
<keyword evidence="2" id="KW-1185">Reference proteome</keyword>
<evidence type="ECO:0000313" key="2">
    <source>
        <dbReference type="Proteomes" id="UP000009138"/>
    </source>
</evidence>